<feature type="transmembrane region" description="Helical" evidence="1">
    <location>
        <begin position="7"/>
        <end position="30"/>
    </location>
</feature>
<keyword evidence="1" id="KW-0812">Transmembrane</keyword>
<dbReference type="EMBL" id="JBAKIA010000025">
    <property type="protein sequence ID" value="MEJ8476734.1"/>
    <property type="molecule type" value="Genomic_DNA"/>
</dbReference>
<feature type="transmembrane region" description="Helical" evidence="1">
    <location>
        <begin position="50"/>
        <end position="68"/>
    </location>
</feature>
<keyword evidence="3" id="KW-1185">Reference proteome</keyword>
<evidence type="ECO:0000313" key="3">
    <source>
        <dbReference type="Proteomes" id="UP001385499"/>
    </source>
</evidence>
<gene>
    <name evidence="2" type="ORF">V6575_21850</name>
</gene>
<dbReference type="RefSeq" id="WP_340277468.1">
    <property type="nucleotide sequence ID" value="NZ_JBAKIA010000025.1"/>
</dbReference>
<keyword evidence="1" id="KW-1133">Transmembrane helix</keyword>
<sequence length="211" mass="23444">MKIGYRFVRPLTVIAGLLCVLVALASYRFVPFGVADTMAFLAYQLPDNRWFLYAHIAIAPLSLMLLPLQLSSRFRAKYSKVHRWGGRLYVLLILVSGIAAIQLASSTEAGPLAGVGFGIVGVLWLIVTGLGFRSGLRRDFVAHRRWMLRSAALTFAAVTLRLYLGLTMAAGLPFGPSYTAIAWLCWVPNLFVIELYLRGSLRWKSRPLLAQ</sequence>
<reference evidence="2 3" key="1">
    <citation type="submission" date="2024-02" db="EMBL/GenBank/DDBJ databases">
        <title>Roseibium algae sp. nov., isolated from marine alga (Grateloupia sp.), showing potential in myo-inositol conversion.</title>
        <authorList>
            <person name="Wang Y."/>
        </authorList>
    </citation>
    <scope>NUCLEOTIDE SEQUENCE [LARGE SCALE GENOMIC DNA]</scope>
    <source>
        <strain evidence="2 3">H3510</strain>
    </source>
</reference>
<feature type="transmembrane region" description="Helical" evidence="1">
    <location>
        <begin position="180"/>
        <end position="197"/>
    </location>
</feature>
<feature type="transmembrane region" description="Helical" evidence="1">
    <location>
        <begin position="88"/>
        <end position="105"/>
    </location>
</feature>
<name>A0ABU8TRE5_9HYPH</name>
<evidence type="ECO:0000313" key="2">
    <source>
        <dbReference type="EMBL" id="MEJ8476734.1"/>
    </source>
</evidence>
<organism evidence="2 3">
    <name type="scientific">Roseibium algae</name>
    <dbReference type="NCBI Taxonomy" id="3123038"/>
    <lineage>
        <taxon>Bacteria</taxon>
        <taxon>Pseudomonadati</taxon>
        <taxon>Pseudomonadota</taxon>
        <taxon>Alphaproteobacteria</taxon>
        <taxon>Hyphomicrobiales</taxon>
        <taxon>Stappiaceae</taxon>
        <taxon>Roseibium</taxon>
    </lineage>
</organism>
<dbReference type="Proteomes" id="UP001385499">
    <property type="component" value="Unassembled WGS sequence"/>
</dbReference>
<keyword evidence="1" id="KW-0472">Membrane</keyword>
<dbReference type="InterPro" id="IPR018750">
    <property type="entry name" value="DUF2306_membrane"/>
</dbReference>
<feature type="transmembrane region" description="Helical" evidence="1">
    <location>
        <begin position="153"/>
        <end position="174"/>
    </location>
</feature>
<feature type="transmembrane region" description="Helical" evidence="1">
    <location>
        <begin position="111"/>
        <end position="132"/>
    </location>
</feature>
<dbReference type="Pfam" id="PF10067">
    <property type="entry name" value="DUF2306"/>
    <property type="match status" value="1"/>
</dbReference>
<accession>A0ABU8TRE5</accession>
<protein>
    <submittedName>
        <fullName evidence="2">DUF2306 domain-containing protein</fullName>
    </submittedName>
</protein>
<evidence type="ECO:0000256" key="1">
    <source>
        <dbReference type="SAM" id="Phobius"/>
    </source>
</evidence>
<comment type="caution">
    <text evidence="2">The sequence shown here is derived from an EMBL/GenBank/DDBJ whole genome shotgun (WGS) entry which is preliminary data.</text>
</comment>
<proteinExistence type="predicted"/>